<dbReference type="Proteomes" id="UP000248764">
    <property type="component" value="Unassembled WGS sequence"/>
</dbReference>
<dbReference type="GO" id="GO:0051539">
    <property type="term" value="F:4 iron, 4 sulfur cluster binding"/>
    <property type="evidence" value="ECO:0007669"/>
    <property type="project" value="UniProtKB-KW"/>
</dbReference>
<evidence type="ECO:0000256" key="2">
    <source>
        <dbReference type="ARBA" id="ARBA00022723"/>
    </source>
</evidence>
<keyword evidence="3" id="KW-0560">Oxidoreductase</keyword>
<gene>
    <name evidence="6" type="ORF">C1I92_08970</name>
</gene>
<evidence type="ECO:0000256" key="4">
    <source>
        <dbReference type="ARBA" id="ARBA00023004"/>
    </source>
</evidence>
<comment type="caution">
    <text evidence="6">The sequence shown here is derived from an EMBL/GenBank/DDBJ whole genome shotgun (WGS) entry which is preliminary data.</text>
</comment>
<dbReference type="PANTHER" id="PTHR43498">
    <property type="entry name" value="FERREDOXIN:COB-COM HETERODISULFIDE REDUCTASE SUBUNIT A"/>
    <property type="match status" value="1"/>
</dbReference>
<evidence type="ECO:0000313" key="7">
    <source>
        <dbReference type="Proteomes" id="UP000248764"/>
    </source>
</evidence>
<dbReference type="Pfam" id="PF12831">
    <property type="entry name" value="FAD_oxidored"/>
    <property type="match status" value="1"/>
</dbReference>
<dbReference type="SUPFAM" id="SSF51905">
    <property type="entry name" value="FAD/NAD(P)-binding domain"/>
    <property type="match status" value="1"/>
</dbReference>
<dbReference type="EMBL" id="POTW01000016">
    <property type="protein sequence ID" value="PZF84349.1"/>
    <property type="molecule type" value="Genomic_DNA"/>
</dbReference>
<keyword evidence="4" id="KW-0408">Iron</keyword>
<protein>
    <submittedName>
        <fullName evidence="6">FAD-dependent oxidoreductase</fullName>
    </submittedName>
</protein>
<name>A0A2W2C805_9ACTN</name>
<sequence>MTDRELTAGVVVVGGGSAGATAATAAARAGADVLLIDANGFLGGTGAAVLDTFYGFFTPGQTPRKVVGGIGDDVLAGLAAVSRTIHRPNSFGAGTGVTYHPEYLKVVWERLVAEAGARILLHSRLVEAETDGDGVVTAVTVATKQGLWRVRGSIFVDASGDADLCHFAGLGYELAGVDSPAQTLTTTFKMVNVDLARRATVGRPELEALMRAAAATGEYALPRLEGSDHRAAVEGMTATIMTRLPSAEERAGAVVTATDPELLSERERQGREQALEYVRFLRDRVPGYERAELASFSSQIGVRETRRVYGDYRLDQADVLAATQFDDQIGLCGAPIEDHHDGADTAWQHIPDGGVVGIPVRTLVPRDAVNVLVAGRCFSATHGAHAAVRSMAQCMAMGQAAGEAAAAARDHGEVRKVDAAWLRGRLRDQGAIVDPDAAVAVDHNLSYERSWR</sequence>
<keyword evidence="1" id="KW-0004">4Fe-4S</keyword>
<dbReference type="InterPro" id="IPR039650">
    <property type="entry name" value="HdrA-like"/>
</dbReference>
<dbReference type="GO" id="GO:0016491">
    <property type="term" value="F:oxidoreductase activity"/>
    <property type="evidence" value="ECO:0007669"/>
    <property type="project" value="UniProtKB-KW"/>
</dbReference>
<evidence type="ECO:0000256" key="5">
    <source>
        <dbReference type="ARBA" id="ARBA00023014"/>
    </source>
</evidence>
<organism evidence="6 7">
    <name type="scientific">Jiangella anatolica</name>
    <dbReference type="NCBI Taxonomy" id="2670374"/>
    <lineage>
        <taxon>Bacteria</taxon>
        <taxon>Bacillati</taxon>
        <taxon>Actinomycetota</taxon>
        <taxon>Actinomycetes</taxon>
        <taxon>Jiangellales</taxon>
        <taxon>Jiangellaceae</taxon>
        <taxon>Jiangella</taxon>
    </lineage>
</organism>
<keyword evidence="5" id="KW-0411">Iron-sulfur</keyword>
<evidence type="ECO:0000256" key="1">
    <source>
        <dbReference type="ARBA" id="ARBA00022485"/>
    </source>
</evidence>
<dbReference type="InterPro" id="IPR036188">
    <property type="entry name" value="FAD/NAD-bd_sf"/>
</dbReference>
<dbReference type="RefSeq" id="WP_111254327.1">
    <property type="nucleotide sequence ID" value="NZ_POTW01000016.1"/>
</dbReference>
<reference evidence="6 7" key="1">
    <citation type="submission" date="2018-01" db="EMBL/GenBank/DDBJ databases">
        <title>Draft genome sequence of Jiangella sp. GTF31.</title>
        <authorList>
            <person name="Sahin N."/>
            <person name="Ay H."/>
            <person name="Saygin H."/>
        </authorList>
    </citation>
    <scope>NUCLEOTIDE SEQUENCE [LARGE SCALE GENOMIC DNA]</scope>
    <source>
        <strain evidence="6 7">GTF31</strain>
    </source>
</reference>
<evidence type="ECO:0000313" key="6">
    <source>
        <dbReference type="EMBL" id="PZF84349.1"/>
    </source>
</evidence>
<evidence type="ECO:0000256" key="3">
    <source>
        <dbReference type="ARBA" id="ARBA00023002"/>
    </source>
</evidence>
<dbReference type="GO" id="GO:0046872">
    <property type="term" value="F:metal ion binding"/>
    <property type="evidence" value="ECO:0007669"/>
    <property type="project" value="UniProtKB-KW"/>
</dbReference>
<dbReference type="AlphaFoldDB" id="A0A2W2C805"/>
<dbReference type="PANTHER" id="PTHR43498:SF1">
    <property type="entry name" value="COB--COM HETERODISULFIDE REDUCTASE IRON-SULFUR SUBUNIT A"/>
    <property type="match status" value="1"/>
</dbReference>
<accession>A0A2W2C805</accession>
<keyword evidence="2" id="KW-0479">Metal-binding</keyword>
<dbReference type="Gene3D" id="3.50.50.60">
    <property type="entry name" value="FAD/NAD(P)-binding domain"/>
    <property type="match status" value="1"/>
</dbReference>
<proteinExistence type="predicted"/>
<keyword evidence="7" id="KW-1185">Reference proteome</keyword>